<feature type="domain" description="FHA" evidence="2">
    <location>
        <begin position="29"/>
        <end position="79"/>
    </location>
</feature>
<comment type="caution">
    <text evidence="4">The sequence shown here is derived from an EMBL/GenBank/DDBJ whole genome shotgun (WGS) entry which is preliminary data.</text>
</comment>
<feature type="region of interest" description="Disordered" evidence="1">
    <location>
        <begin position="148"/>
        <end position="181"/>
    </location>
</feature>
<protein>
    <recommendedName>
        <fullName evidence="2">FHA domain-containing protein</fullName>
    </recommendedName>
</protein>
<dbReference type="Proteomes" id="UP000626109">
    <property type="component" value="Unassembled WGS sequence"/>
</dbReference>
<sequence>MALTVTLVFSDGDEGPRTFELEPGEKDAITVGRAPKSDIVCLLSGVSWNHLELKLLPPQPDGAPNLVLKDLSMNGTGLESPGDHKVRKIDKETETPLSENAVVWFPLKKPKAKAEIIQQSFIVRFGLEQQESVTKKRVSWASVVAQPSVKEDSDEAPRKRQAVLSGEEKGQPRPAALQKAGVADVQEDSSRFVKGESLLRSAREAELGGRATEAFDAYRRGLQHMIKGLPSLKEDDPQVKLLQKTIMDSLERAAKIKQRFSLSKAQALDIDVP</sequence>
<dbReference type="InterPro" id="IPR000253">
    <property type="entry name" value="FHA_dom"/>
</dbReference>
<dbReference type="Gene3D" id="1.20.58.80">
    <property type="entry name" value="Phosphotransferase system, lactose/cellobiose-type IIA subunit"/>
    <property type="match status" value="1"/>
</dbReference>
<dbReference type="InterPro" id="IPR008984">
    <property type="entry name" value="SMAD_FHA_dom_sf"/>
</dbReference>
<name>A0A813LL51_POLGL</name>
<dbReference type="Gene3D" id="2.60.200.20">
    <property type="match status" value="1"/>
</dbReference>
<dbReference type="EMBL" id="CAJNNW010036702">
    <property type="protein sequence ID" value="CAE8736872.1"/>
    <property type="molecule type" value="Genomic_DNA"/>
</dbReference>
<reference evidence="4" key="1">
    <citation type="submission" date="2021-02" db="EMBL/GenBank/DDBJ databases">
        <authorList>
            <person name="Dougan E. K."/>
            <person name="Rhodes N."/>
            <person name="Thang M."/>
            <person name="Chan C."/>
        </authorList>
    </citation>
    <scope>NUCLEOTIDE SEQUENCE</scope>
</reference>
<accession>A0A813LL51</accession>
<evidence type="ECO:0000313" key="3">
    <source>
        <dbReference type="EMBL" id="CAE8609628.1"/>
    </source>
</evidence>
<dbReference type="Proteomes" id="UP000654075">
    <property type="component" value="Unassembled WGS sequence"/>
</dbReference>
<dbReference type="Pfam" id="PF00498">
    <property type="entry name" value="FHA"/>
    <property type="match status" value="1"/>
</dbReference>
<dbReference type="AlphaFoldDB" id="A0A813LL51"/>
<gene>
    <name evidence="3" type="ORF">PGLA1383_LOCUS27454</name>
    <name evidence="4" type="ORF">PGLA2088_LOCUS48510</name>
</gene>
<organism evidence="4 5">
    <name type="scientific">Polarella glacialis</name>
    <name type="common">Dinoflagellate</name>
    <dbReference type="NCBI Taxonomy" id="89957"/>
    <lineage>
        <taxon>Eukaryota</taxon>
        <taxon>Sar</taxon>
        <taxon>Alveolata</taxon>
        <taxon>Dinophyceae</taxon>
        <taxon>Suessiales</taxon>
        <taxon>Suessiaceae</taxon>
        <taxon>Polarella</taxon>
    </lineage>
</organism>
<evidence type="ECO:0000313" key="5">
    <source>
        <dbReference type="Proteomes" id="UP000626109"/>
    </source>
</evidence>
<dbReference type="OrthoDB" id="413548at2759"/>
<evidence type="ECO:0000313" key="4">
    <source>
        <dbReference type="EMBL" id="CAE8736872.1"/>
    </source>
</evidence>
<dbReference type="InterPro" id="IPR036181">
    <property type="entry name" value="MIT_dom_sf"/>
</dbReference>
<dbReference type="SUPFAM" id="SSF116846">
    <property type="entry name" value="MIT domain"/>
    <property type="match status" value="1"/>
</dbReference>
<dbReference type="SUPFAM" id="SSF49879">
    <property type="entry name" value="SMAD/FHA domain"/>
    <property type="match status" value="1"/>
</dbReference>
<dbReference type="EMBL" id="CAJNNV010024373">
    <property type="protein sequence ID" value="CAE8609628.1"/>
    <property type="molecule type" value="Genomic_DNA"/>
</dbReference>
<keyword evidence="6" id="KW-1185">Reference proteome</keyword>
<evidence type="ECO:0000313" key="6">
    <source>
        <dbReference type="Proteomes" id="UP000654075"/>
    </source>
</evidence>
<proteinExistence type="predicted"/>
<feature type="compositionally biased region" description="Basic and acidic residues" evidence="1">
    <location>
        <begin position="149"/>
        <end position="158"/>
    </location>
</feature>
<dbReference type="CDD" id="cd00060">
    <property type="entry name" value="FHA"/>
    <property type="match status" value="1"/>
</dbReference>
<dbReference type="PROSITE" id="PS50006">
    <property type="entry name" value="FHA_DOMAIN"/>
    <property type="match status" value="1"/>
</dbReference>
<evidence type="ECO:0000256" key="1">
    <source>
        <dbReference type="SAM" id="MobiDB-lite"/>
    </source>
</evidence>
<evidence type="ECO:0000259" key="2">
    <source>
        <dbReference type="PROSITE" id="PS50006"/>
    </source>
</evidence>